<reference evidence="3 4" key="1">
    <citation type="submission" date="2020-08" db="EMBL/GenBank/DDBJ databases">
        <title>The Agave Microbiome: Exploring the role of microbial communities in plant adaptations to desert environments.</title>
        <authorList>
            <person name="Partida-Martinez L.P."/>
        </authorList>
    </citation>
    <scope>NUCLEOTIDE SEQUENCE [LARGE SCALE GENOMIC DNA]</scope>
    <source>
        <strain evidence="3 4">AS3.12</strain>
    </source>
</reference>
<name>A0A7X0MS02_9HYPH</name>
<comment type="caution">
    <text evidence="3">The sequence shown here is derived from an EMBL/GenBank/DDBJ whole genome shotgun (WGS) entry which is preliminary data.</text>
</comment>
<evidence type="ECO:0000313" key="3">
    <source>
        <dbReference type="EMBL" id="MBB6509164.1"/>
    </source>
</evidence>
<dbReference type="Proteomes" id="UP000585437">
    <property type="component" value="Unassembled WGS sequence"/>
</dbReference>
<gene>
    <name evidence="3" type="ORF">F4695_002521</name>
</gene>
<sequence length="242" mass="25300">MHIMTNFNGLRLALAATCFCGLQVMAPASALALSTTAQGETGGSKPSSGVMQAFEGPQVPATGSAQAPVAAPAAPAAGQPTAAATDTIQADIIRDMTTLPEPVKKMRAALIEAAASGDIERLKPLTNPGPNQTQVMDYQGDDPVGALKNFSGDPDGQEILAIVMDLLSASAVRLEAGQPEEVYVWPYFAGKSISALTPPERVELLRIVTAGDMIGMEENDAYNFYRIGLSPDGQWKFFTGGD</sequence>
<keyword evidence="4" id="KW-1185">Reference proteome</keyword>
<dbReference type="EMBL" id="JACHBU010000004">
    <property type="protein sequence ID" value="MBB6509164.1"/>
    <property type="molecule type" value="Genomic_DNA"/>
</dbReference>
<dbReference type="AlphaFoldDB" id="A0A7X0MS02"/>
<feature type="signal peptide" evidence="2">
    <location>
        <begin position="1"/>
        <end position="30"/>
    </location>
</feature>
<feature type="compositionally biased region" description="Low complexity" evidence="1">
    <location>
        <begin position="60"/>
        <end position="82"/>
    </location>
</feature>
<evidence type="ECO:0000256" key="2">
    <source>
        <dbReference type="SAM" id="SignalP"/>
    </source>
</evidence>
<keyword evidence="2" id="KW-0732">Signal</keyword>
<organism evidence="3 4">
    <name type="scientific">Rhizobium soli</name>
    <dbReference type="NCBI Taxonomy" id="424798"/>
    <lineage>
        <taxon>Bacteria</taxon>
        <taxon>Pseudomonadati</taxon>
        <taxon>Pseudomonadota</taxon>
        <taxon>Alphaproteobacteria</taxon>
        <taxon>Hyphomicrobiales</taxon>
        <taxon>Rhizobiaceae</taxon>
        <taxon>Rhizobium/Agrobacterium group</taxon>
        <taxon>Rhizobium</taxon>
    </lineage>
</organism>
<feature type="region of interest" description="Disordered" evidence="1">
    <location>
        <begin position="37"/>
        <end position="82"/>
    </location>
</feature>
<proteinExistence type="predicted"/>
<evidence type="ECO:0000256" key="1">
    <source>
        <dbReference type="SAM" id="MobiDB-lite"/>
    </source>
</evidence>
<evidence type="ECO:0000313" key="4">
    <source>
        <dbReference type="Proteomes" id="UP000585437"/>
    </source>
</evidence>
<protein>
    <submittedName>
        <fullName evidence="3">Uncharacterized protein</fullName>
    </submittedName>
</protein>
<feature type="chain" id="PRO_5031401226" evidence="2">
    <location>
        <begin position="31"/>
        <end position="242"/>
    </location>
</feature>
<accession>A0A7X0MS02</accession>
<dbReference type="RefSeq" id="WP_062453375.1">
    <property type="nucleotide sequence ID" value="NZ_JACHBU010000004.1"/>
</dbReference>